<evidence type="ECO:0000313" key="2">
    <source>
        <dbReference type="Proteomes" id="UP000784700"/>
    </source>
</evidence>
<name>A0A9Q8MTR9_9LACO</name>
<evidence type="ECO:0000313" key="1">
    <source>
        <dbReference type="EMBL" id="TPR44181.1"/>
    </source>
</evidence>
<accession>A0A9Q8MTR9</accession>
<dbReference type="AlphaFoldDB" id="A0A9Q8MTR9"/>
<dbReference type="Proteomes" id="UP000784700">
    <property type="component" value="Unassembled WGS sequence"/>
</dbReference>
<comment type="caution">
    <text evidence="1">The sequence shown here is derived from an EMBL/GenBank/DDBJ whole genome shotgun (WGS) entry which is preliminary data.</text>
</comment>
<reference evidence="1" key="1">
    <citation type="submission" date="2018-08" db="EMBL/GenBank/DDBJ databases">
        <title>Comparative genomics of wild bee and flower associated Lactobacillus reveals potential adaptation to the bee host.</title>
        <authorList>
            <person name="Vuong H.Q."/>
            <person name="Mcfrederick Q.S."/>
        </authorList>
    </citation>
    <scope>NUCLEOTIDE SEQUENCE</scope>
    <source>
        <strain evidence="1">HV_63</strain>
    </source>
</reference>
<sequence>MSERKFKNKNMYFHRIDISEKQGKDINLSEKFNEIFENFKNKNFQNIEELNINGERIFINLIRKDMSLENSDYPVFVINTATVNKNTEIELGDLNKEVDERKEILQRNDNTGILNNTQYVIDPQRKIICSCRGINRNTQYYTIEF</sequence>
<dbReference type="EMBL" id="QUBG01000003">
    <property type="protein sequence ID" value="TPR44181.1"/>
    <property type="molecule type" value="Genomic_DNA"/>
</dbReference>
<protein>
    <submittedName>
        <fullName evidence="1">Uncharacterized protein</fullName>
    </submittedName>
</protein>
<dbReference type="RefSeq" id="WP_140934446.1">
    <property type="nucleotide sequence ID" value="NZ_QUBF01000003.1"/>
</dbReference>
<proteinExistence type="predicted"/>
<organism evidence="1 2">
    <name type="scientific">Apilactobacillus micheneri</name>
    <dbReference type="NCBI Taxonomy" id="1899430"/>
    <lineage>
        <taxon>Bacteria</taxon>
        <taxon>Bacillati</taxon>
        <taxon>Bacillota</taxon>
        <taxon>Bacilli</taxon>
        <taxon>Lactobacillales</taxon>
        <taxon>Lactobacillaceae</taxon>
        <taxon>Apilactobacillus</taxon>
    </lineage>
</organism>
<gene>
    <name evidence="1" type="ORF">DY130_03855</name>
</gene>